<evidence type="ECO:0000256" key="2">
    <source>
        <dbReference type="ARBA" id="ARBA00011881"/>
    </source>
</evidence>
<dbReference type="PANTHER" id="PTHR12544">
    <property type="entry name" value="GLUTAMINASE"/>
    <property type="match status" value="1"/>
</dbReference>
<feature type="binding site" evidence="6">
    <location>
        <position position="159"/>
    </location>
    <ligand>
        <name>substrate</name>
    </ligand>
</feature>
<dbReference type="InterPro" id="IPR012338">
    <property type="entry name" value="Beta-lactam/transpept-like"/>
</dbReference>
<reference evidence="7 8" key="1">
    <citation type="submission" date="2019-03" db="EMBL/GenBank/DDBJ databases">
        <authorList>
            <person name="He R.-H."/>
        </authorList>
    </citation>
    <scope>NUCLEOTIDE SEQUENCE [LARGE SCALE GENOMIC DNA]</scope>
    <source>
        <strain evidence="8">SH 714</strain>
    </source>
</reference>
<dbReference type="AlphaFoldDB" id="A0A4Y8IHM2"/>
<evidence type="ECO:0000313" key="7">
    <source>
        <dbReference type="EMBL" id="TFB18550.1"/>
    </source>
</evidence>
<dbReference type="SUPFAM" id="SSF56601">
    <property type="entry name" value="beta-lactamase/transpeptidase-like"/>
    <property type="match status" value="1"/>
</dbReference>
<evidence type="ECO:0000256" key="6">
    <source>
        <dbReference type="HAMAP-Rule" id="MF_00313"/>
    </source>
</evidence>
<feature type="binding site" evidence="6">
    <location>
        <position position="166"/>
    </location>
    <ligand>
        <name>substrate</name>
    </ligand>
</feature>
<proteinExistence type="inferred from homology"/>
<dbReference type="EC" id="3.5.1.2" evidence="3 6"/>
<organism evidence="7 8">
    <name type="scientific">Filobacillus milosensis</name>
    <dbReference type="NCBI Taxonomy" id="94137"/>
    <lineage>
        <taxon>Bacteria</taxon>
        <taxon>Bacillati</taxon>
        <taxon>Bacillota</taxon>
        <taxon>Bacilli</taxon>
        <taxon>Bacillales</taxon>
        <taxon>Bacillaceae</taxon>
        <taxon>Filobacillus</taxon>
    </lineage>
</organism>
<evidence type="ECO:0000256" key="5">
    <source>
        <dbReference type="ARBA" id="ARBA00049534"/>
    </source>
</evidence>
<dbReference type="PANTHER" id="PTHR12544:SF29">
    <property type="entry name" value="GLUTAMINASE"/>
    <property type="match status" value="1"/>
</dbReference>
<protein>
    <recommendedName>
        <fullName evidence="3 6">Glutaminase</fullName>
        <ecNumber evidence="3 6">3.5.1.2</ecNumber>
    </recommendedName>
</protein>
<dbReference type="GO" id="GO:0006543">
    <property type="term" value="P:L-glutamine catabolic process"/>
    <property type="evidence" value="ECO:0007669"/>
    <property type="project" value="TreeGrafter"/>
</dbReference>
<evidence type="ECO:0000256" key="4">
    <source>
        <dbReference type="ARBA" id="ARBA00022801"/>
    </source>
</evidence>
<sequence length="308" mass="33644">MKRDELEEILEANRYYIRGGKLANYIPELANANPNTLGITIAYSNGEIISVGNCEEMFTIQSISKIISLIMALQDHGHEKVFSIVGMESSGEPFNSVSELETKESHKPLNPLINAGAIAVASMIKGQNVNERFSKVCQFLYRITGNENVTLNRRVYESERETGDRNRSLAYFMKSTGVIKSDVEEALDLYFRLCSISVTCSDLAKIGLFLAMGGIGQGSQLKKVSPEIVQFVLSIMLTAGMYNQSGECMMKIGVPAKSGVSGGILAVAPNQMGIGIIGPSINDKGNSIAGLKILEDISRRYKLHLFSK</sequence>
<feature type="binding site" evidence="6">
    <location>
        <position position="260"/>
    </location>
    <ligand>
        <name>substrate</name>
    </ligand>
</feature>
<dbReference type="FunFam" id="3.40.710.10:FF:000005">
    <property type="entry name" value="Glutaminase"/>
    <property type="match status" value="1"/>
</dbReference>
<dbReference type="HAMAP" id="MF_00313">
    <property type="entry name" value="Glutaminase"/>
    <property type="match status" value="1"/>
</dbReference>
<accession>A0A4Y8IHM2</accession>
<dbReference type="OrthoDB" id="9788822at2"/>
<dbReference type="GO" id="GO:0004359">
    <property type="term" value="F:glutaminase activity"/>
    <property type="evidence" value="ECO:0007669"/>
    <property type="project" value="UniProtKB-UniRule"/>
</dbReference>
<keyword evidence="6" id="KW-0007">Acetylation</keyword>
<dbReference type="Gene3D" id="3.40.710.10">
    <property type="entry name" value="DD-peptidase/beta-lactamase superfamily"/>
    <property type="match status" value="1"/>
</dbReference>
<evidence type="ECO:0000256" key="1">
    <source>
        <dbReference type="ARBA" id="ARBA00011076"/>
    </source>
</evidence>
<evidence type="ECO:0000313" key="8">
    <source>
        <dbReference type="Proteomes" id="UP000297975"/>
    </source>
</evidence>
<dbReference type="EMBL" id="SOPW01000013">
    <property type="protein sequence ID" value="TFB18550.1"/>
    <property type="molecule type" value="Genomic_DNA"/>
</dbReference>
<evidence type="ECO:0000256" key="3">
    <source>
        <dbReference type="ARBA" id="ARBA00012918"/>
    </source>
</evidence>
<feature type="binding site" evidence="6">
    <location>
        <position position="242"/>
    </location>
    <ligand>
        <name>substrate</name>
    </ligand>
</feature>
<comment type="subunit">
    <text evidence="2 6">Homotetramer.</text>
</comment>
<comment type="caution">
    <text evidence="7">The sequence shown here is derived from an EMBL/GenBank/DDBJ whole genome shotgun (WGS) entry which is preliminary data.</text>
</comment>
<dbReference type="Pfam" id="PF04960">
    <property type="entry name" value="Glutaminase"/>
    <property type="match status" value="1"/>
</dbReference>
<keyword evidence="8" id="KW-1185">Reference proteome</keyword>
<name>A0A4Y8IHM2_9BACI</name>
<feature type="binding site" evidence="6">
    <location>
        <position position="190"/>
    </location>
    <ligand>
        <name>substrate</name>
    </ligand>
</feature>
<gene>
    <name evidence="6 7" type="primary">glsA</name>
    <name evidence="7" type="ORF">E3U55_11955</name>
</gene>
<dbReference type="Proteomes" id="UP000297975">
    <property type="component" value="Unassembled WGS sequence"/>
</dbReference>
<dbReference type="GO" id="GO:0006537">
    <property type="term" value="P:glutamate biosynthetic process"/>
    <property type="evidence" value="ECO:0007669"/>
    <property type="project" value="TreeGrafter"/>
</dbReference>
<feature type="binding site" evidence="6">
    <location>
        <position position="62"/>
    </location>
    <ligand>
        <name>substrate</name>
    </ligand>
</feature>
<keyword evidence="4 6" id="KW-0378">Hydrolase</keyword>
<feature type="binding site" evidence="6">
    <location>
        <position position="114"/>
    </location>
    <ligand>
        <name>substrate</name>
    </ligand>
</feature>
<comment type="similarity">
    <text evidence="1 6">Belongs to the glutaminase family.</text>
</comment>
<dbReference type="NCBIfam" id="TIGR03814">
    <property type="entry name" value="Gln_ase"/>
    <property type="match status" value="1"/>
</dbReference>
<dbReference type="InterPro" id="IPR015868">
    <property type="entry name" value="Glutaminase"/>
</dbReference>
<comment type="catalytic activity">
    <reaction evidence="5 6">
        <text>L-glutamine + H2O = L-glutamate + NH4(+)</text>
        <dbReference type="Rhea" id="RHEA:15889"/>
        <dbReference type="ChEBI" id="CHEBI:15377"/>
        <dbReference type="ChEBI" id="CHEBI:28938"/>
        <dbReference type="ChEBI" id="CHEBI:29985"/>
        <dbReference type="ChEBI" id="CHEBI:58359"/>
        <dbReference type="EC" id="3.5.1.2"/>
    </reaction>
</comment>